<sequence length="53" mass="5637">MRPILPTFFAALMFVGVPAIGQQPITLNDVEEGLPEISPDEPIAKAYSATHAA</sequence>
<accession>A0A5C6CAG8</accession>
<protein>
    <submittedName>
        <fullName evidence="1">Uncharacterized protein</fullName>
    </submittedName>
</protein>
<gene>
    <name evidence="1" type="ORF">Pla52o_43490</name>
</gene>
<dbReference type="EMBL" id="SJPT01000008">
    <property type="protein sequence ID" value="TWU20471.1"/>
    <property type="molecule type" value="Genomic_DNA"/>
</dbReference>
<organism evidence="1 2">
    <name type="scientific">Novipirellula galeiformis</name>
    <dbReference type="NCBI Taxonomy" id="2528004"/>
    <lineage>
        <taxon>Bacteria</taxon>
        <taxon>Pseudomonadati</taxon>
        <taxon>Planctomycetota</taxon>
        <taxon>Planctomycetia</taxon>
        <taxon>Pirellulales</taxon>
        <taxon>Pirellulaceae</taxon>
        <taxon>Novipirellula</taxon>
    </lineage>
</organism>
<dbReference type="AlphaFoldDB" id="A0A5C6CAG8"/>
<reference evidence="1 2" key="1">
    <citation type="submission" date="2019-02" db="EMBL/GenBank/DDBJ databases">
        <title>Deep-cultivation of Planctomycetes and their phenomic and genomic characterization uncovers novel biology.</title>
        <authorList>
            <person name="Wiegand S."/>
            <person name="Jogler M."/>
            <person name="Boedeker C."/>
            <person name="Pinto D."/>
            <person name="Vollmers J."/>
            <person name="Rivas-Marin E."/>
            <person name="Kohn T."/>
            <person name="Peeters S.H."/>
            <person name="Heuer A."/>
            <person name="Rast P."/>
            <person name="Oberbeckmann S."/>
            <person name="Bunk B."/>
            <person name="Jeske O."/>
            <person name="Meyerdierks A."/>
            <person name="Storesund J.E."/>
            <person name="Kallscheuer N."/>
            <person name="Luecker S."/>
            <person name="Lage O.M."/>
            <person name="Pohl T."/>
            <person name="Merkel B.J."/>
            <person name="Hornburger P."/>
            <person name="Mueller R.-W."/>
            <person name="Bruemmer F."/>
            <person name="Labrenz M."/>
            <person name="Spormann A.M."/>
            <person name="Op Den Camp H."/>
            <person name="Overmann J."/>
            <person name="Amann R."/>
            <person name="Jetten M.S.M."/>
            <person name="Mascher T."/>
            <person name="Medema M.H."/>
            <person name="Devos D.P."/>
            <person name="Kaster A.-K."/>
            <person name="Ovreas L."/>
            <person name="Rohde M."/>
            <person name="Galperin M.Y."/>
            <person name="Jogler C."/>
        </authorList>
    </citation>
    <scope>NUCLEOTIDE SEQUENCE [LARGE SCALE GENOMIC DNA]</scope>
    <source>
        <strain evidence="1 2">Pla52o</strain>
    </source>
</reference>
<evidence type="ECO:0000313" key="1">
    <source>
        <dbReference type="EMBL" id="TWU20471.1"/>
    </source>
</evidence>
<name>A0A5C6CAG8_9BACT</name>
<keyword evidence="2" id="KW-1185">Reference proteome</keyword>
<evidence type="ECO:0000313" key="2">
    <source>
        <dbReference type="Proteomes" id="UP000316304"/>
    </source>
</evidence>
<dbReference type="Proteomes" id="UP000316304">
    <property type="component" value="Unassembled WGS sequence"/>
</dbReference>
<proteinExistence type="predicted"/>
<comment type="caution">
    <text evidence="1">The sequence shown here is derived from an EMBL/GenBank/DDBJ whole genome shotgun (WGS) entry which is preliminary data.</text>
</comment>